<accession>A0A0R1FEA2</accession>
<organism evidence="2 3">
    <name type="scientific">Loigolactobacillus coryniformis subsp. coryniformis KCTC 3167 = DSM 20001</name>
    <dbReference type="NCBI Taxonomy" id="913848"/>
    <lineage>
        <taxon>Bacteria</taxon>
        <taxon>Bacillati</taxon>
        <taxon>Bacillota</taxon>
        <taxon>Bacilli</taxon>
        <taxon>Lactobacillales</taxon>
        <taxon>Lactobacillaceae</taxon>
        <taxon>Loigolactobacillus</taxon>
    </lineage>
</organism>
<dbReference type="Pfam" id="PF00107">
    <property type="entry name" value="ADH_zinc_N"/>
    <property type="match status" value="1"/>
</dbReference>
<dbReference type="CDD" id="cd05280">
    <property type="entry name" value="MDR_yhdh_yhfp"/>
    <property type="match status" value="1"/>
</dbReference>
<gene>
    <name evidence="2" type="ORF">FD22_GL000931</name>
</gene>
<dbReference type="PANTHER" id="PTHR43677:SF1">
    <property type="entry name" value="ACRYLYL-COA REDUCTASE ACUI-RELATED"/>
    <property type="match status" value="1"/>
</dbReference>
<protein>
    <submittedName>
        <fullName evidence="2">Zinc-containing alcohol dehydrogenase (Oxidoreductase)</fullName>
    </submittedName>
</protein>
<dbReference type="NCBIfam" id="TIGR02823">
    <property type="entry name" value="oxido_YhdH"/>
    <property type="match status" value="1"/>
</dbReference>
<dbReference type="InterPro" id="IPR014188">
    <property type="entry name" value="Acrylyl-CoA_reductase_AcuI"/>
</dbReference>
<dbReference type="SUPFAM" id="SSF51735">
    <property type="entry name" value="NAD(P)-binding Rossmann-fold domains"/>
    <property type="match status" value="1"/>
</dbReference>
<dbReference type="EMBL" id="AZCN01000023">
    <property type="protein sequence ID" value="KRK17514.1"/>
    <property type="molecule type" value="Genomic_DNA"/>
</dbReference>
<evidence type="ECO:0000313" key="3">
    <source>
        <dbReference type="Proteomes" id="UP000051181"/>
    </source>
</evidence>
<dbReference type="Proteomes" id="UP000051181">
    <property type="component" value="Unassembled WGS sequence"/>
</dbReference>
<dbReference type="InterPro" id="IPR020843">
    <property type="entry name" value="ER"/>
</dbReference>
<dbReference type="AlphaFoldDB" id="A0A0R1FEA2"/>
<evidence type="ECO:0000259" key="1">
    <source>
        <dbReference type="SMART" id="SM00829"/>
    </source>
</evidence>
<dbReference type="InterPro" id="IPR013154">
    <property type="entry name" value="ADH-like_N"/>
</dbReference>
<dbReference type="SUPFAM" id="SSF50129">
    <property type="entry name" value="GroES-like"/>
    <property type="match status" value="1"/>
</dbReference>
<comment type="caution">
    <text evidence="2">The sequence shown here is derived from an EMBL/GenBank/DDBJ whole genome shotgun (WGS) entry which is preliminary data.</text>
</comment>
<dbReference type="Gene3D" id="3.90.180.10">
    <property type="entry name" value="Medium-chain alcohol dehydrogenases, catalytic domain"/>
    <property type="match status" value="1"/>
</dbReference>
<dbReference type="Gene3D" id="3.40.50.720">
    <property type="entry name" value="NAD(P)-binding Rossmann-like Domain"/>
    <property type="match status" value="1"/>
</dbReference>
<dbReference type="InterPro" id="IPR051397">
    <property type="entry name" value="Zn-ADH-like_protein"/>
</dbReference>
<proteinExistence type="predicted"/>
<sequence>MLNRHEKGYNYKYSYSLNYWPFSRHTLENVLKYLFTLLGGALMKYQALELQLNDTKVIPTFIEQQLPELAADQVTVKVAYSDINYKDALTLNARSGVLRNYPQIPGIDAAGTVVASKSTAFKVDQKVLITGFDFGISAPGGYAEFITVPADWLVALPEKLTPQEAMWYGTAGFTAALSVRALLKYDFSLDAPLLITGATGGVGGWATAILHQLGYRNLTAVSRNQAATDYLYQLGATTVITPDELADPRHKPLQKQKFSGVVDAVGGDLLAEILPQVSYSGIVALSGNAGGNKLATTTLPFILRGIRLQGIDSVSYPANKRDAVWQQLATDFKPANRELLQYKTIDFNQLPIILANFLAEKHQGRTLVSI</sequence>
<dbReference type="Pfam" id="PF08240">
    <property type="entry name" value="ADH_N"/>
    <property type="match status" value="1"/>
</dbReference>
<dbReference type="GO" id="GO:0043957">
    <property type="term" value="F:acryloyl-CoA reductase (NADPH) activity"/>
    <property type="evidence" value="ECO:0007669"/>
    <property type="project" value="TreeGrafter"/>
</dbReference>
<evidence type="ECO:0000313" key="2">
    <source>
        <dbReference type="EMBL" id="KRK17514.1"/>
    </source>
</evidence>
<reference evidence="2 3" key="1">
    <citation type="journal article" date="2015" name="Genome Announc.">
        <title>Expanding the biotechnology potential of lactobacilli through comparative genomics of 213 strains and associated genera.</title>
        <authorList>
            <person name="Sun Z."/>
            <person name="Harris H.M."/>
            <person name="McCann A."/>
            <person name="Guo C."/>
            <person name="Argimon S."/>
            <person name="Zhang W."/>
            <person name="Yang X."/>
            <person name="Jeffery I.B."/>
            <person name="Cooney J.C."/>
            <person name="Kagawa T.F."/>
            <person name="Liu W."/>
            <person name="Song Y."/>
            <person name="Salvetti E."/>
            <person name="Wrobel A."/>
            <person name="Rasinkangas P."/>
            <person name="Parkhill J."/>
            <person name="Rea M.C."/>
            <person name="O'Sullivan O."/>
            <person name="Ritari J."/>
            <person name="Douillard F.P."/>
            <person name="Paul Ross R."/>
            <person name="Yang R."/>
            <person name="Briner A.E."/>
            <person name="Felis G.E."/>
            <person name="de Vos W.M."/>
            <person name="Barrangou R."/>
            <person name="Klaenhammer T.R."/>
            <person name="Caufield P.W."/>
            <person name="Cui Y."/>
            <person name="Zhang H."/>
            <person name="O'Toole P.W."/>
        </authorList>
    </citation>
    <scope>NUCLEOTIDE SEQUENCE [LARGE SCALE GENOMIC DNA]</scope>
    <source>
        <strain evidence="2 3">DSM 20001</strain>
    </source>
</reference>
<dbReference type="PANTHER" id="PTHR43677">
    <property type="entry name" value="SHORT-CHAIN DEHYDROGENASE/REDUCTASE"/>
    <property type="match status" value="1"/>
</dbReference>
<dbReference type="InterPro" id="IPR036291">
    <property type="entry name" value="NAD(P)-bd_dom_sf"/>
</dbReference>
<feature type="domain" description="Enoyl reductase (ER)" evidence="1">
    <location>
        <begin position="51"/>
        <end position="368"/>
    </location>
</feature>
<dbReference type="eggNOG" id="COG0604">
    <property type="taxonomic scope" value="Bacteria"/>
</dbReference>
<dbReference type="InterPro" id="IPR011032">
    <property type="entry name" value="GroES-like_sf"/>
</dbReference>
<name>A0A0R1FEA2_9LACO</name>
<dbReference type="PATRIC" id="fig|913848.6.peg.962"/>
<dbReference type="SMART" id="SM00829">
    <property type="entry name" value="PKS_ER"/>
    <property type="match status" value="1"/>
</dbReference>
<dbReference type="InterPro" id="IPR013149">
    <property type="entry name" value="ADH-like_C"/>
</dbReference>